<dbReference type="GO" id="GO:0004674">
    <property type="term" value="F:protein serine/threonine kinase activity"/>
    <property type="evidence" value="ECO:0007669"/>
    <property type="project" value="InterPro"/>
</dbReference>
<feature type="domain" description="Protein kinase" evidence="2">
    <location>
        <begin position="13"/>
        <end position="215"/>
    </location>
</feature>
<dbReference type="Proteomes" id="UP000324800">
    <property type="component" value="Unassembled WGS sequence"/>
</dbReference>
<dbReference type="Gene3D" id="3.30.200.20">
    <property type="entry name" value="Phosphorylase Kinase, domain 1"/>
    <property type="match status" value="1"/>
</dbReference>
<proteinExistence type="predicted"/>
<dbReference type="InterPro" id="IPR011009">
    <property type="entry name" value="Kinase-like_dom_sf"/>
</dbReference>
<name>A0A5J4WMA1_9EUKA</name>
<keyword evidence="1" id="KW-0067">ATP-binding</keyword>
<dbReference type="PROSITE" id="PS00107">
    <property type="entry name" value="PROTEIN_KINASE_ATP"/>
    <property type="match status" value="1"/>
</dbReference>
<dbReference type="PANTHER" id="PTHR24348">
    <property type="entry name" value="SERINE/THREONINE-PROTEIN KINASE UNC-51-RELATED"/>
    <property type="match status" value="1"/>
</dbReference>
<dbReference type="GO" id="GO:0005524">
    <property type="term" value="F:ATP binding"/>
    <property type="evidence" value="ECO:0007669"/>
    <property type="project" value="UniProtKB-UniRule"/>
</dbReference>
<dbReference type="GO" id="GO:0005737">
    <property type="term" value="C:cytoplasm"/>
    <property type="evidence" value="ECO:0007669"/>
    <property type="project" value="TreeGrafter"/>
</dbReference>
<dbReference type="InterPro" id="IPR017441">
    <property type="entry name" value="Protein_kinase_ATP_BS"/>
</dbReference>
<dbReference type="InterPro" id="IPR045269">
    <property type="entry name" value="Atg1-like"/>
</dbReference>
<evidence type="ECO:0000259" key="2">
    <source>
        <dbReference type="PROSITE" id="PS50011"/>
    </source>
</evidence>
<protein>
    <recommendedName>
        <fullName evidence="2">Protein kinase domain-containing protein</fullName>
    </recommendedName>
</protein>
<reference evidence="3 4" key="1">
    <citation type="submission" date="2019-03" db="EMBL/GenBank/DDBJ databases">
        <title>Single cell metagenomics reveals metabolic interactions within the superorganism composed of flagellate Streblomastix strix and complex community of Bacteroidetes bacteria on its surface.</title>
        <authorList>
            <person name="Treitli S.C."/>
            <person name="Kolisko M."/>
            <person name="Husnik F."/>
            <person name="Keeling P."/>
            <person name="Hampl V."/>
        </authorList>
    </citation>
    <scope>NUCLEOTIDE SEQUENCE [LARGE SCALE GENOMIC DNA]</scope>
    <source>
        <strain evidence="3">ST1C</strain>
    </source>
</reference>
<gene>
    <name evidence="3" type="ORF">EZS28_008361</name>
</gene>
<sequence>MDQDYQLLKNKGFQIHRYIGKGAFGHVFQVNNQTYGYIAAKVIKKLHYDMKEWDIGFLLGKDQENPFVPKYISTNDYGQNVVILMEYANLGLKDFVLCMSKDQFIDIKGKNILLHNPPGTEKVVLKIADYGLVKIKQNFDLSTEMSFAGTITHMAPEMLIENENGEVKANEKVDIWSAGIIAYQLITHSYPFRQPTTPSINNTVRNNCRSQIIGQ</sequence>
<dbReference type="AlphaFoldDB" id="A0A5J4WMA1"/>
<organism evidence="3 4">
    <name type="scientific">Streblomastix strix</name>
    <dbReference type="NCBI Taxonomy" id="222440"/>
    <lineage>
        <taxon>Eukaryota</taxon>
        <taxon>Metamonada</taxon>
        <taxon>Preaxostyla</taxon>
        <taxon>Oxymonadida</taxon>
        <taxon>Streblomastigidae</taxon>
        <taxon>Streblomastix</taxon>
    </lineage>
</organism>
<dbReference type="GO" id="GO:0010506">
    <property type="term" value="P:regulation of autophagy"/>
    <property type="evidence" value="ECO:0007669"/>
    <property type="project" value="InterPro"/>
</dbReference>
<evidence type="ECO:0000256" key="1">
    <source>
        <dbReference type="PROSITE-ProRule" id="PRU10141"/>
    </source>
</evidence>
<keyword evidence="1" id="KW-0547">Nucleotide-binding</keyword>
<dbReference type="InterPro" id="IPR000719">
    <property type="entry name" value="Prot_kinase_dom"/>
</dbReference>
<dbReference type="PROSITE" id="PS50011">
    <property type="entry name" value="PROTEIN_KINASE_DOM"/>
    <property type="match status" value="1"/>
</dbReference>
<evidence type="ECO:0000313" key="4">
    <source>
        <dbReference type="Proteomes" id="UP000324800"/>
    </source>
</evidence>
<dbReference type="Pfam" id="PF00069">
    <property type="entry name" value="Pkinase"/>
    <property type="match status" value="1"/>
</dbReference>
<comment type="caution">
    <text evidence="3">The sequence shown here is derived from an EMBL/GenBank/DDBJ whole genome shotgun (WGS) entry which is preliminary data.</text>
</comment>
<dbReference type="EMBL" id="SNRW01001513">
    <property type="protein sequence ID" value="KAA6396114.1"/>
    <property type="molecule type" value="Genomic_DNA"/>
</dbReference>
<dbReference type="Gene3D" id="1.10.510.10">
    <property type="entry name" value="Transferase(Phosphotransferase) domain 1"/>
    <property type="match status" value="1"/>
</dbReference>
<dbReference type="SMART" id="SM00220">
    <property type="entry name" value="S_TKc"/>
    <property type="match status" value="1"/>
</dbReference>
<accession>A0A5J4WMA1</accession>
<feature type="binding site" evidence="1">
    <location>
        <position position="45"/>
    </location>
    <ligand>
        <name>ATP</name>
        <dbReference type="ChEBI" id="CHEBI:30616"/>
    </ligand>
</feature>
<evidence type="ECO:0000313" key="3">
    <source>
        <dbReference type="EMBL" id="KAA6396114.1"/>
    </source>
</evidence>
<dbReference type="SUPFAM" id="SSF56112">
    <property type="entry name" value="Protein kinase-like (PK-like)"/>
    <property type="match status" value="1"/>
</dbReference>